<dbReference type="InterPro" id="IPR013785">
    <property type="entry name" value="Aldolase_TIM"/>
</dbReference>
<dbReference type="PANTHER" id="PTHR10578:SF143">
    <property type="entry name" value="FMN-DEPENDENT ALPHA-HYDROXY ACID DEHYDROGENASE PB1A11.03"/>
    <property type="match status" value="1"/>
</dbReference>
<feature type="binding site" evidence="5">
    <location>
        <position position="132"/>
    </location>
    <ligand>
        <name>glyoxylate</name>
        <dbReference type="ChEBI" id="CHEBI:36655"/>
    </ligand>
</feature>
<keyword evidence="5" id="KW-0285">Flavoprotein</keyword>
<feature type="binding site" evidence="5">
    <location>
        <position position="30"/>
    </location>
    <ligand>
        <name>glyoxylate</name>
        <dbReference type="ChEBI" id="CHEBI:36655"/>
    </ligand>
</feature>
<evidence type="ECO:0000256" key="3">
    <source>
        <dbReference type="ARBA" id="ARBA00024042"/>
    </source>
</evidence>
<dbReference type="InterPro" id="IPR000262">
    <property type="entry name" value="FMN-dep_DH"/>
</dbReference>
<dbReference type="SUPFAM" id="SSF51395">
    <property type="entry name" value="FMN-linked oxidoreductases"/>
    <property type="match status" value="1"/>
</dbReference>
<feature type="binding site" evidence="5">
    <location>
        <position position="160"/>
    </location>
    <ligand>
        <name>FMN</name>
        <dbReference type="ChEBI" id="CHEBI:58210"/>
    </ligand>
</feature>
<dbReference type="InterPro" id="IPR037396">
    <property type="entry name" value="FMN_HAD"/>
</dbReference>
<evidence type="ECO:0000313" key="8">
    <source>
        <dbReference type="Proteomes" id="UP000076088"/>
    </source>
</evidence>
<dbReference type="EMBL" id="CP013345">
    <property type="protein sequence ID" value="AMU92631.1"/>
    <property type="molecule type" value="Genomic_DNA"/>
</dbReference>
<feature type="binding site" evidence="5">
    <location>
        <position position="259"/>
    </location>
    <ligand>
        <name>FMN</name>
        <dbReference type="ChEBI" id="CHEBI:58210"/>
    </ligand>
</feature>
<feature type="binding site" evidence="5">
    <location>
        <begin position="83"/>
        <end position="85"/>
    </location>
    <ligand>
        <name>FMN</name>
        <dbReference type="ChEBI" id="CHEBI:58210"/>
    </ligand>
</feature>
<dbReference type="Gene3D" id="3.20.20.70">
    <property type="entry name" value="Aldolase class I"/>
    <property type="match status" value="1"/>
</dbReference>
<feature type="active site" description="Proton acceptor" evidence="4">
    <location>
        <position position="283"/>
    </location>
</feature>
<feature type="binding site" evidence="5">
    <location>
        <position position="134"/>
    </location>
    <ligand>
        <name>glyoxylate</name>
        <dbReference type="ChEBI" id="CHEBI:36655"/>
    </ligand>
</feature>
<keyword evidence="7" id="KW-0614">Plasmid</keyword>
<reference evidence="7 8" key="2">
    <citation type="journal article" date="2016" name="Genome Announc.">
        <title>Complete Genome Sequence of Sphingopyxis macrogoltabida Strain 203N (NBRC 111659), a Polyethylene Glycol Degrader.</title>
        <authorList>
            <person name="Ohtsubo Y."/>
            <person name="Nonoyama S."/>
            <person name="Nagata Y."/>
            <person name="Numata M."/>
            <person name="Tsuchikane K."/>
            <person name="Hosoyama A."/>
            <person name="Yamazoe A."/>
            <person name="Tsuda M."/>
            <person name="Fujita N."/>
            <person name="Kawai F."/>
        </authorList>
    </citation>
    <scope>NUCLEOTIDE SEQUENCE [LARGE SCALE GENOMIC DNA]</scope>
    <source>
        <strain evidence="7 8">203N</strain>
    </source>
</reference>
<protein>
    <submittedName>
        <fullName evidence="7">2-hydroxy-acid oxidase</fullName>
    </submittedName>
</protein>
<feature type="binding site" evidence="5">
    <location>
        <position position="169"/>
    </location>
    <ligand>
        <name>glyoxylate</name>
        <dbReference type="ChEBI" id="CHEBI:36655"/>
    </ligand>
</feature>
<reference evidence="8" key="1">
    <citation type="submission" date="2015-11" db="EMBL/GenBank/DDBJ databases">
        <title>Complete genome sequence of a polyethylene-glycol degrader Sphingopyxis macrogoltabida 203N (NBRC 111659).</title>
        <authorList>
            <person name="Yoshiyuki O."/>
            <person name="Shouta N."/>
            <person name="Nagata Y."/>
            <person name="Numata M."/>
            <person name="Tsuchikane K."/>
            <person name="Hosoyama A."/>
            <person name="Yamazoe A."/>
            <person name="Tsuda M."/>
            <person name="Fujita N."/>
            <person name="Kawai F."/>
        </authorList>
    </citation>
    <scope>NUCLEOTIDE SEQUENCE [LARGE SCALE GENOMIC DNA]</scope>
    <source>
        <strain evidence="8">203N</strain>
        <plasmid evidence="8">unnamed1</plasmid>
    </source>
</reference>
<dbReference type="AlphaFoldDB" id="A0AAC9AYY0"/>
<dbReference type="PANTHER" id="PTHR10578">
    <property type="entry name" value="S -2-HYDROXY-ACID OXIDASE-RELATED"/>
    <property type="match status" value="1"/>
</dbReference>
<evidence type="ECO:0000256" key="5">
    <source>
        <dbReference type="PIRSR" id="PIRSR000138-2"/>
    </source>
</evidence>
<evidence type="ECO:0000256" key="4">
    <source>
        <dbReference type="PIRSR" id="PIRSR000138-1"/>
    </source>
</evidence>
<dbReference type="Pfam" id="PF01070">
    <property type="entry name" value="FMN_dh"/>
    <property type="match status" value="1"/>
</dbReference>
<proteinExistence type="inferred from homology"/>
<dbReference type="Proteomes" id="UP000076088">
    <property type="component" value="Plasmid unnamed1"/>
</dbReference>
<feature type="binding site" evidence="5">
    <location>
        <position position="286"/>
    </location>
    <ligand>
        <name>glyoxylate</name>
        <dbReference type="ChEBI" id="CHEBI:36655"/>
    </ligand>
</feature>
<name>A0AAC9AYY0_SPHMC</name>
<keyword evidence="5" id="KW-0288">FMN</keyword>
<evidence type="ECO:0000313" key="7">
    <source>
        <dbReference type="EMBL" id="AMU92631.1"/>
    </source>
</evidence>
<dbReference type="PROSITE" id="PS00557">
    <property type="entry name" value="FMN_HYDROXY_ACID_DH_1"/>
    <property type="match status" value="1"/>
</dbReference>
<dbReference type="PIRSF" id="PIRSF000138">
    <property type="entry name" value="Al-hdrx_acd_dh"/>
    <property type="match status" value="1"/>
</dbReference>
<evidence type="ECO:0000259" key="6">
    <source>
        <dbReference type="PROSITE" id="PS51349"/>
    </source>
</evidence>
<dbReference type="GO" id="GO:0016491">
    <property type="term" value="F:oxidoreductase activity"/>
    <property type="evidence" value="ECO:0007669"/>
    <property type="project" value="UniProtKB-KW"/>
</dbReference>
<evidence type="ECO:0000256" key="1">
    <source>
        <dbReference type="ARBA" id="ARBA00001917"/>
    </source>
</evidence>
<dbReference type="GO" id="GO:0010181">
    <property type="term" value="F:FMN binding"/>
    <property type="evidence" value="ECO:0007669"/>
    <property type="project" value="InterPro"/>
</dbReference>
<dbReference type="InterPro" id="IPR008259">
    <property type="entry name" value="FMN_hydac_DH_AS"/>
</dbReference>
<geneLocation type="plasmid" evidence="7 8">
    <name>unnamed1</name>
</geneLocation>
<feature type="binding site" evidence="5">
    <location>
        <position position="281"/>
    </location>
    <ligand>
        <name>FMN</name>
        <dbReference type="ChEBI" id="CHEBI:58210"/>
    </ligand>
</feature>
<dbReference type="CDD" id="cd02809">
    <property type="entry name" value="alpha_hydroxyacid_oxid_FMN"/>
    <property type="match status" value="1"/>
</dbReference>
<feature type="binding site" evidence="5">
    <location>
        <begin position="336"/>
        <end position="337"/>
    </location>
    <ligand>
        <name>FMN</name>
        <dbReference type="ChEBI" id="CHEBI:58210"/>
    </ligand>
</feature>
<dbReference type="InterPro" id="IPR012133">
    <property type="entry name" value="Alpha-hydoxy_acid_DH_FMN"/>
</dbReference>
<feature type="domain" description="FMN hydroxy acid dehydrogenase" evidence="6">
    <location>
        <begin position="4"/>
        <end position="387"/>
    </location>
</feature>
<feature type="binding site" evidence="5">
    <location>
        <position position="112"/>
    </location>
    <ligand>
        <name>FMN</name>
        <dbReference type="ChEBI" id="CHEBI:58210"/>
    </ligand>
</feature>
<comment type="similarity">
    <text evidence="3">Belongs to the FMN-dependent alpha-hydroxy acid dehydrogenase family.</text>
</comment>
<keyword evidence="8" id="KW-1185">Reference proteome</keyword>
<feature type="binding site" evidence="5">
    <location>
        <position position="283"/>
    </location>
    <ligand>
        <name>glyoxylate</name>
        <dbReference type="ChEBI" id="CHEBI:36655"/>
    </ligand>
</feature>
<gene>
    <name evidence="7" type="ORF">ATM17_30710</name>
</gene>
<dbReference type="RefSeq" id="WP_054734712.1">
    <property type="nucleotide sequence ID" value="NZ_CP009430.1"/>
</dbReference>
<feature type="binding site" evidence="5">
    <location>
        <begin position="313"/>
        <end position="317"/>
    </location>
    <ligand>
        <name>FMN</name>
        <dbReference type="ChEBI" id="CHEBI:58210"/>
    </ligand>
</feature>
<sequence>MHGRAMTKSLSLEDFDRAARRRLPHPLYAYIAGAAEDNLSLGDNRTAMRSWNFVPRTLRDVSGRTMQTELFGTGYSAPIGIAPMGLSALMAFEGDNLLARAAANAKIPMILSGTSLIPLEEVVRHVPGIWFQAYLPGEAARIEPMIDRIAAAGIETLILTVDVCVSANRENLVRARFSTPLRPSIRLAWDGLTHPRWLIGTLARTFAVRGMPHFENSSATQGAPIFARTAERDFGAREAFSWEHARLIRKRWDGRLILKGILSADDARIAKDMGIDGVIVSNHGGRQLDGAAAPLTVLPAIVDAVGAMPVMIDSGFRRGGDVLKAIALGARMVFIGRPFLFAAAAWGEAGAAQAISLIKAEIDRNMALLGVSSLAGLDRSFLTRAEP</sequence>
<organism evidence="7 8">
    <name type="scientific">Sphingopyxis macrogoltabida</name>
    <name type="common">Sphingomonas macrogoltabidus</name>
    <dbReference type="NCBI Taxonomy" id="33050"/>
    <lineage>
        <taxon>Bacteria</taxon>
        <taxon>Pseudomonadati</taxon>
        <taxon>Pseudomonadota</taxon>
        <taxon>Alphaproteobacteria</taxon>
        <taxon>Sphingomonadales</taxon>
        <taxon>Sphingomonadaceae</taxon>
        <taxon>Sphingopyxis</taxon>
    </lineage>
</organism>
<comment type="cofactor">
    <cofactor evidence="1">
        <name>FMN</name>
        <dbReference type="ChEBI" id="CHEBI:58210"/>
    </cofactor>
</comment>
<accession>A0AAC9AYY0</accession>
<dbReference type="PROSITE" id="PS51349">
    <property type="entry name" value="FMN_HYDROXY_ACID_DH_2"/>
    <property type="match status" value="1"/>
</dbReference>
<keyword evidence="2" id="KW-0560">Oxidoreductase</keyword>
<evidence type="ECO:0000256" key="2">
    <source>
        <dbReference type="ARBA" id="ARBA00023002"/>
    </source>
</evidence>